<keyword evidence="2" id="KW-1185">Reference proteome</keyword>
<protein>
    <submittedName>
        <fullName evidence="1">Cysteine-rich CPXCG</fullName>
    </submittedName>
</protein>
<organism evidence="1 2">
    <name type="scientific">Hydrogenimonas thermophila</name>
    <dbReference type="NCBI Taxonomy" id="223786"/>
    <lineage>
        <taxon>Bacteria</taxon>
        <taxon>Pseudomonadati</taxon>
        <taxon>Campylobacterota</taxon>
        <taxon>Epsilonproteobacteria</taxon>
        <taxon>Campylobacterales</taxon>
        <taxon>Hydrogenimonadaceae</taxon>
        <taxon>Hydrogenimonas</taxon>
    </lineage>
</organism>
<dbReference type="RefSeq" id="WP_092910904.1">
    <property type="nucleotide sequence ID" value="NZ_CP136592.1"/>
</dbReference>
<dbReference type="STRING" id="223786.SAMN05216234_104123"/>
<dbReference type="AlphaFoldDB" id="A0A1I5M0X4"/>
<dbReference type="EMBL" id="FOXB01000004">
    <property type="protein sequence ID" value="SFP03219.1"/>
    <property type="molecule type" value="Genomic_DNA"/>
</dbReference>
<dbReference type="InterPro" id="IPR025990">
    <property type="entry name" value="zinc_ribbon_bacterial"/>
</dbReference>
<name>A0A1I5M0X4_9BACT</name>
<evidence type="ECO:0000313" key="2">
    <source>
        <dbReference type="Proteomes" id="UP000199227"/>
    </source>
</evidence>
<sequence>MIEYFFSCPYCWQRVSILIDSGLTRFEGIEDCEVCCNPISFIVELESGQIVSSYVEKVQ</sequence>
<dbReference type="OrthoDB" id="9814566at2"/>
<proteinExistence type="predicted"/>
<reference evidence="1 2" key="1">
    <citation type="submission" date="2016-10" db="EMBL/GenBank/DDBJ databases">
        <authorList>
            <person name="de Groot N.N."/>
        </authorList>
    </citation>
    <scope>NUCLEOTIDE SEQUENCE [LARGE SCALE GENOMIC DNA]</scope>
    <source>
        <strain evidence="1 2">EP1-55-1</strain>
    </source>
</reference>
<accession>A0A1I5M0X4</accession>
<evidence type="ECO:0000313" key="1">
    <source>
        <dbReference type="EMBL" id="SFP03219.1"/>
    </source>
</evidence>
<dbReference type="Proteomes" id="UP000199227">
    <property type="component" value="Unassembled WGS sequence"/>
</dbReference>
<dbReference type="Pfam" id="PF14255">
    <property type="entry name" value="Zn_ribbon_21"/>
    <property type="match status" value="1"/>
</dbReference>
<gene>
    <name evidence="1" type="ORF">SAMN05216234_104123</name>
</gene>